<dbReference type="SUPFAM" id="SSF47769">
    <property type="entry name" value="SAM/Pointed domain"/>
    <property type="match status" value="2"/>
</dbReference>
<reference evidence="5" key="1">
    <citation type="submission" date="2014-01" db="EMBL/GenBank/DDBJ databases">
        <title>The Genome Sequence of Anopheles farauti FAR1 (V2).</title>
        <authorList>
            <consortium name="The Broad Institute Genomics Platform"/>
            <person name="Neafsey D.E."/>
            <person name="Besansky N."/>
            <person name="Howell P."/>
            <person name="Walton C."/>
            <person name="Young S.K."/>
            <person name="Zeng Q."/>
            <person name="Gargeya S."/>
            <person name="Fitzgerald M."/>
            <person name="Haas B."/>
            <person name="Abouelleil A."/>
            <person name="Allen A.W."/>
            <person name="Alvarado L."/>
            <person name="Arachchi H.M."/>
            <person name="Berlin A.M."/>
            <person name="Chapman S.B."/>
            <person name="Gainer-Dewar J."/>
            <person name="Goldberg J."/>
            <person name="Griggs A."/>
            <person name="Gujja S."/>
            <person name="Hansen M."/>
            <person name="Howarth C."/>
            <person name="Imamovic A."/>
            <person name="Ireland A."/>
            <person name="Larimer J."/>
            <person name="McCowan C."/>
            <person name="Murphy C."/>
            <person name="Pearson M."/>
            <person name="Poon T.W."/>
            <person name="Priest M."/>
            <person name="Roberts A."/>
            <person name="Saif S."/>
            <person name="Shea T."/>
            <person name="Sisk P."/>
            <person name="Sykes S."/>
            <person name="Wortman J."/>
            <person name="Nusbaum C."/>
            <person name="Birren B."/>
        </authorList>
    </citation>
    <scope>NUCLEOTIDE SEQUENCE [LARGE SCALE GENOMIC DNA]</scope>
    <source>
        <strain evidence="5">FAR1</strain>
    </source>
</reference>
<protein>
    <recommendedName>
        <fullName evidence="3">SAM domain-containing protein</fullName>
    </recommendedName>
</protein>
<dbReference type="GO" id="GO:0048786">
    <property type="term" value="C:presynaptic active zone"/>
    <property type="evidence" value="ECO:0007669"/>
    <property type="project" value="TreeGrafter"/>
</dbReference>
<evidence type="ECO:0000256" key="1">
    <source>
        <dbReference type="ARBA" id="ARBA00022737"/>
    </source>
</evidence>
<dbReference type="SMART" id="SM00454">
    <property type="entry name" value="SAM"/>
    <property type="match status" value="2"/>
</dbReference>
<dbReference type="GO" id="GO:0007528">
    <property type="term" value="P:neuromuscular junction development"/>
    <property type="evidence" value="ECO:0007669"/>
    <property type="project" value="TreeGrafter"/>
</dbReference>
<keyword evidence="1" id="KW-0677">Repeat</keyword>
<reference evidence="4" key="2">
    <citation type="submission" date="2020-05" db="UniProtKB">
        <authorList>
            <consortium name="EnsemblMetazoa"/>
        </authorList>
    </citation>
    <scope>IDENTIFICATION</scope>
    <source>
        <strain evidence="4">FAR1</strain>
    </source>
</reference>
<dbReference type="InterPro" id="IPR013761">
    <property type="entry name" value="SAM/pointed_sf"/>
</dbReference>
<dbReference type="Gene3D" id="1.10.150.50">
    <property type="entry name" value="Transcription Factor, Ets-1"/>
    <property type="match status" value="2"/>
</dbReference>
<dbReference type="VEuPathDB" id="VectorBase:AFAF000100"/>
<dbReference type="PANTHER" id="PTHR12587">
    <property type="entry name" value="LAR INTERACTING PROTEIN LIP -RELATED PROTEIN"/>
    <property type="match status" value="1"/>
</dbReference>
<dbReference type="EnsemblMetazoa" id="AFAF000100-RA">
    <property type="protein sequence ID" value="AFAF000100-PA"/>
    <property type="gene ID" value="AFAF000100"/>
</dbReference>
<feature type="domain" description="SAM" evidence="3">
    <location>
        <begin position="1"/>
        <end position="61"/>
    </location>
</feature>
<dbReference type="InterPro" id="IPR029515">
    <property type="entry name" value="Liprin"/>
</dbReference>
<dbReference type="AlphaFoldDB" id="A0A182PZI6"/>
<dbReference type="PROSITE" id="PS50105">
    <property type="entry name" value="SAM_DOMAIN"/>
    <property type="match status" value="1"/>
</dbReference>
<proteinExistence type="predicted"/>
<dbReference type="Proteomes" id="UP000075886">
    <property type="component" value="Unassembled WGS sequence"/>
</dbReference>
<keyword evidence="5" id="KW-1185">Reference proteome</keyword>
<dbReference type="STRING" id="69004.A0A182PZI6"/>
<accession>A0A182PZI6</accession>
<name>A0A182PZI6_9DIPT</name>
<evidence type="ECO:0000313" key="4">
    <source>
        <dbReference type="EnsemblMetazoa" id="AFAF000100-PA"/>
    </source>
</evidence>
<dbReference type="EMBL" id="AXCN02002276">
    <property type="status" value="NOT_ANNOTATED_CDS"/>
    <property type="molecule type" value="Genomic_DNA"/>
</dbReference>
<sequence length="204" mass="23541">MRIQSWLDDVGMPQYKDIFIAARMDGRMLHKLTMDDLAHLQITSCLHVASIRRAIQLMRHEKWNAGCLIRRPAPLDAKDDVRLWTSQRVHEWLRVVDLAEYAPNLRGSGVHGALMIFEVKFTAELFADLLNIPTSKTLLRRHLATHFKELLGREIIQVKREAENTLGFQPLTISAKIKHNQQHHQHNYFRSRVGACFTSSSAVE</sequence>
<dbReference type="Pfam" id="PF07647">
    <property type="entry name" value="SAM_2"/>
    <property type="match status" value="1"/>
</dbReference>
<dbReference type="PANTHER" id="PTHR12587:SF14">
    <property type="entry name" value="AT31531P"/>
    <property type="match status" value="1"/>
</dbReference>
<dbReference type="Pfam" id="PF00536">
    <property type="entry name" value="SAM_1"/>
    <property type="match status" value="1"/>
</dbReference>
<organism evidence="4 5">
    <name type="scientific">Anopheles farauti</name>
    <dbReference type="NCBI Taxonomy" id="69004"/>
    <lineage>
        <taxon>Eukaryota</taxon>
        <taxon>Metazoa</taxon>
        <taxon>Ecdysozoa</taxon>
        <taxon>Arthropoda</taxon>
        <taxon>Hexapoda</taxon>
        <taxon>Insecta</taxon>
        <taxon>Pterygota</taxon>
        <taxon>Neoptera</taxon>
        <taxon>Endopterygota</taxon>
        <taxon>Diptera</taxon>
        <taxon>Nematocera</taxon>
        <taxon>Culicoidea</taxon>
        <taxon>Culicidae</taxon>
        <taxon>Anophelinae</taxon>
        <taxon>Anopheles</taxon>
    </lineage>
</organism>
<keyword evidence="2" id="KW-0175">Coiled coil</keyword>
<dbReference type="InterPro" id="IPR001660">
    <property type="entry name" value="SAM"/>
</dbReference>
<evidence type="ECO:0000313" key="5">
    <source>
        <dbReference type="Proteomes" id="UP000075886"/>
    </source>
</evidence>
<evidence type="ECO:0000256" key="2">
    <source>
        <dbReference type="ARBA" id="ARBA00023054"/>
    </source>
</evidence>
<evidence type="ECO:0000259" key="3">
    <source>
        <dbReference type="PROSITE" id="PS50105"/>
    </source>
</evidence>